<feature type="non-terminal residue" evidence="11">
    <location>
        <position position="1"/>
    </location>
</feature>
<evidence type="ECO:0000313" key="12">
    <source>
        <dbReference type="Proteomes" id="UP001479436"/>
    </source>
</evidence>
<name>A0ABR2WFS2_9FUNG</name>
<dbReference type="Pfam" id="PF00069">
    <property type="entry name" value="Pkinase"/>
    <property type="match status" value="1"/>
</dbReference>
<feature type="domain" description="Protein kinase" evidence="10">
    <location>
        <begin position="85"/>
        <end position="369"/>
    </location>
</feature>
<dbReference type="PROSITE" id="PS50011">
    <property type="entry name" value="PROTEIN_KINASE_DOM"/>
    <property type="match status" value="1"/>
</dbReference>
<evidence type="ECO:0000256" key="1">
    <source>
        <dbReference type="ARBA" id="ARBA00006485"/>
    </source>
</evidence>
<dbReference type="Gene3D" id="1.10.510.10">
    <property type="entry name" value="Transferase(Phosphotransferase) domain 1"/>
    <property type="match status" value="1"/>
</dbReference>
<keyword evidence="3 11" id="KW-0808">Transferase</keyword>
<evidence type="ECO:0000256" key="8">
    <source>
        <dbReference type="RuleBase" id="RU000304"/>
    </source>
</evidence>
<comment type="similarity">
    <text evidence="1">Belongs to the protein kinase superfamily. CMGC Ser/Thr protein kinase family. CDC2/CDKX subfamily.</text>
</comment>
<feature type="compositionally biased region" description="Basic and acidic residues" evidence="9">
    <location>
        <begin position="50"/>
        <end position="62"/>
    </location>
</feature>
<dbReference type="InterPro" id="IPR050108">
    <property type="entry name" value="CDK"/>
</dbReference>
<feature type="compositionally biased region" description="Pro residues" evidence="9">
    <location>
        <begin position="1"/>
        <end position="17"/>
    </location>
</feature>
<gene>
    <name evidence="11" type="primary">CTK1_2</name>
    <name evidence="11" type="ORF">K7432_015682</name>
</gene>
<evidence type="ECO:0000259" key="10">
    <source>
        <dbReference type="PROSITE" id="PS50011"/>
    </source>
</evidence>
<proteinExistence type="inferred from homology"/>
<dbReference type="SMART" id="SM00220">
    <property type="entry name" value="S_TKc"/>
    <property type="match status" value="1"/>
</dbReference>
<dbReference type="InterPro" id="IPR000719">
    <property type="entry name" value="Prot_kinase_dom"/>
</dbReference>
<evidence type="ECO:0000256" key="7">
    <source>
        <dbReference type="PROSITE-ProRule" id="PRU10141"/>
    </source>
</evidence>
<feature type="binding site" evidence="7">
    <location>
        <position position="114"/>
    </location>
    <ligand>
        <name>ATP</name>
        <dbReference type="ChEBI" id="CHEBI:30616"/>
    </ligand>
</feature>
<dbReference type="PANTHER" id="PTHR24056">
    <property type="entry name" value="CELL DIVISION PROTEIN KINASE"/>
    <property type="match status" value="1"/>
</dbReference>
<evidence type="ECO:0000256" key="9">
    <source>
        <dbReference type="SAM" id="MobiDB-lite"/>
    </source>
</evidence>
<evidence type="ECO:0000256" key="4">
    <source>
        <dbReference type="ARBA" id="ARBA00022741"/>
    </source>
</evidence>
<dbReference type="EMBL" id="JASJQH010002220">
    <property type="protein sequence ID" value="KAK9760367.1"/>
    <property type="molecule type" value="Genomic_DNA"/>
</dbReference>
<dbReference type="Proteomes" id="UP001479436">
    <property type="component" value="Unassembled WGS sequence"/>
</dbReference>
<keyword evidence="2 8" id="KW-0723">Serine/threonine-protein kinase</keyword>
<dbReference type="InterPro" id="IPR017441">
    <property type="entry name" value="Protein_kinase_ATP_BS"/>
</dbReference>
<feature type="compositionally biased region" description="Polar residues" evidence="9">
    <location>
        <begin position="404"/>
        <end position="416"/>
    </location>
</feature>
<evidence type="ECO:0000256" key="3">
    <source>
        <dbReference type="ARBA" id="ARBA00022679"/>
    </source>
</evidence>
<organism evidence="11 12">
    <name type="scientific">Basidiobolus ranarum</name>
    <dbReference type="NCBI Taxonomy" id="34480"/>
    <lineage>
        <taxon>Eukaryota</taxon>
        <taxon>Fungi</taxon>
        <taxon>Fungi incertae sedis</taxon>
        <taxon>Zoopagomycota</taxon>
        <taxon>Entomophthoromycotina</taxon>
        <taxon>Basidiobolomycetes</taxon>
        <taxon>Basidiobolales</taxon>
        <taxon>Basidiobolaceae</taxon>
        <taxon>Basidiobolus</taxon>
    </lineage>
</organism>
<protein>
    <submittedName>
        <fullName evidence="11">Kinase subunit of RNA polymerase II carboxy-terminal domain kinase I</fullName>
        <ecNumber evidence="11">2.7.11.2</ecNumber>
    </submittedName>
</protein>
<dbReference type="PANTHER" id="PTHR24056:SF546">
    <property type="entry name" value="CYCLIN-DEPENDENT KINASE 12"/>
    <property type="match status" value="1"/>
</dbReference>
<evidence type="ECO:0000256" key="6">
    <source>
        <dbReference type="ARBA" id="ARBA00022840"/>
    </source>
</evidence>
<dbReference type="GO" id="GO:0004740">
    <property type="term" value="F:pyruvate dehydrogenase (acetyl-transferring) kinase activity"/>
    <property type="evidence" value="ECO:0007669"/>
    <property type="project" value="UniProtKB-EC"/>
</dbReference>
<evidence type="ECO:0000256" key="5">
    <source>
        <dbReference type="ARBA" id="ARBA00022777"/>
    </source>
</evidence>
<comment type="caution">
    <text evidence="11">The sequence shown here is derived from an EMBL/GenBank/DDBJ whole genome shotgun (WGS) entry which is preliminary data.</text>
</comment>
<keyword evidence="5 11" id="KW-0418">Kinase</keyword>
<keyword evidence="4 7" id="KW-0547">Nucleotide-binding</keyword>
<dbReference type="CDD" id="cd07840">
    <property type="entry name" value="STKc_CDK9_like"/>
    <property type="match status" value="1"/>
</dbReference>
<sequence length="424" mass="48424">PPLPELKNPKPPPPPLPKSKVSKPTSPSFAKLDDPQSVLSARASSPNKLDINKEPDLKSQQDTVSIKDHQNFALAGVKSRSLDIYEKIDQVGEGTYGKVYKARNRHTGIIVALKRIRMESEKEGFPVTAMREIKLLQSMNHNHIIKIHEIAVNKGSVYMVLDYMDYDLTGFLAYPKLELTHAHIKCLMKQILEGIHYLHVKNVLHRDIKGSNILMNRKGEIKLADFGLARIHERNRLKDYTNRVITLWYRPPELLLGATKYGAEVDIWSVGCIMMELFLRKPIFQGSDEISQLEQIYRIMGVPNKADWPSVVDLPWFALVRPKDKSGRKFRESFKKTMTPAALDLAEWLLTMDPSKRPVAKEALNHPYFTTEEPEACPIQKLPSIDGDWHEYESKQRKKKQALDQANRNQSHASSRTSKESHPA</sequence>
<dbReference type="InterPro" id="IPR011009">
    <property type="entry name" value="Kinase-like_dom_sf"/>
</dbReference>
<keyword evidence="6 7" id="KW-0067">ATP-binding</keyword>
<accession>A0ABR2WFS2</accession>
<reference evidence="11 12" key="1">
    <citation type="submission" date="2023-04" db="EMBL/GenBank/DDBJ databases">
        <title>Genome of Basidiobolus ranarum AG-B5.</title>
        <authorList>
            <person name="Stajich J.E."/>
            <person name="Carter-House D."/>
            <person name="Gryganskyi A."/>
        </authorList>
    </citation>
    <scope>NUCLEOTIDE SEQUENCE [LARGE SCALE GENOMIC DNA]</scope>
    <source>
        <strain evidence="11 12">AG-B5</strain>
    </source>
</reference>
<evidence type="ECO:0000313" key="11">
    <source>
        <dbReference type="EMBL" id="KAK9760367.1"/>
    </source>
</evidence>
<feature type="compositionally biased region" description="Polar residues" evidence="9">
    <location>
        <begin position="37"/>
        <end position="47"/>
    </location>
</feature>
<dbReference type="Gene3D" id="3.30.200.20">
    <property type="entry name" value="Phosphorylase Kinase, domain 1"/>
    <property type="match status" value="1"/>
</dbReference>
<feature type="region of interest" description="Disordered" evidence="9">
    <location>
        <begin position="388"/>
        <end position="424"/>
    </location>
</feature>
<feature type="region of interest" description="Disordered" evidence="9">
    <location>
        <begin position="1"/>
        <end position="62"/>
    </location>
</feature>
<dbReference type="InterPro" id="IPR008271">
    <property type="entry name" value="Ser/Thr_kinase_AS"/>
</dbReference>
<keyword evidence="12" id="KW-1185">Reference proteome</keyword>
<dbReference type="EC" id="2.7.11.2" evidence="11"/>
<dbReference type="PROSITE" id="PS00108">
    <property type="entry name" value="PROTEIN_KINASE_ST"/>
    <property type="match status" value="1"/>
</dbReference>
<dbReference type="PROSITE" id="PS00107">
    <property type="entry name" value="PROTEIN_KINASE_ATP"/>
    <property type="match status" value="1"/>
</dbReference>
<evidence type="ECO:0000256" key="2">
    <source>
        <dbReference type="ARBA" id="ARBA00022527"/>
    </source>
</evidence>
<dbReference type="SUPFAM" id="SSF56112">
    <property type="entry name" value="Protein kinase-like (PK-like)"/>
    <property type="match status" value="1"/>
</dbReference>
<feature type="compositionally biased region" description="Low complexity" evidence="9">
    <location>
        <begin position="18"/>
        <end position="28"/>
    </location>
</feature>